<reference evidence="2" key="1">
    <citation type="submission" date="2022-11" db="UniProtKB">
        <authorList>
            <consortium name="WormBaseParasite"/>
        </authorList>
    </citation>
    <scope>IDENTIFICATION</scope>
</reference>
<evidence type="ECO:0000313" key="1">
    <source>
        <dbReference type="Proteomes" id="UP000887565"/>
    </source>
</evidence>
<accession>A0A915IB00</accession>
<sequence length="72" mass="8431">MHLKQPYRKLDRISSRVTHPFSTSLNYYLGMRAERIRDNVTLKMAIVFSVDVHNLSASYNNSKWVLIYISLA</sequence>
<proteinExistence type="predicted"/>
<evidence type="ECO:0000313" key="2">
    <source>
        <dbReference type="WBParaSite" id="nRc.2.0.1.t10948-RA"/>
    </source>
</evidence>
<protein>
    <submittedName>
        <fullName evidence="2">Uncharacterized protein</fullName>
    </submittedName>
</protein>
<dbReference type="Proteomes" id="UP000887565">
    <property type="component" value="Unplaced"/>
</dbReference>
<name>A0A915IB00_ROMCU</name>
<dbReference type="WBParaSite" id="nRc.2.0.1.t10948-RA">
    <property type="protein sequence ID" value="nRc.2.0.1.t10948-RA"/>
    <property type="gene ID" value="nRc.2.0.1.g10948"/>
</dbReference>
<keyword evidence="1" id="KW-1185">Reference proteome</keyword>
<dbReference type="AlphaFoldDB" id="A0A915IB00"/>
<organism evidence="1 2">
    <name type="scientific">Romanomermis culicivorax</name>
    <name type="common">Nematode worm</name>
    <dbReference type="NCBI Taxonomy" id="13658"/>
    <lineage>
        <taxon>Eukaryota</taxon>
        <taxon>Metazoa</taxon>
        <taxon>Ecdysozoa</taxon>
        <taxon>Nematoda</taxon>
        <taxon>Enoplea</taxon>
        <taxon>Dorylaimia</taxon>
        <taxon>Mermithida</taxon>
        <taxon>Mermithoidea</taxon>
        <taxon>Mermithidae</taxon>
        <taxon>Romanomermis</taxon>
    </lineage>
</organism>